<evidence type="ECO:0000256" key="1">
    <source>
        <dbReference type="ARBA" id="ARBA00010617"/>
    </source>
</evidence>
<dbReference type="Gene3D" id="1.10.630.10">
    <property type="entry name" value="Cytochrome P450"/>
    <property type="match status" value="1"/>
</dbReference>
<name>A0ABQ2WMB3_9GAMM</name>
<dbReference type="PANTHER" id="PTHR24305:SF166">
    <property type="entry name" value="CYTOCHROME P450 12A4, MITOCHONDRIAL-RELATED"/>
    <property type="match status" value="1"/>
</dbReference>
<organism evidence="2 3">
    <name type="scientific">Halomonas johnsoniae</name>
    <dbReference type="NCBI Taxonomy" id="502832"/>
    <lineage>
        <taxon>Bacteria</taxon>
        <taxon>Pseudomonadati</taxon>
        <taxon>Pseudomonadota</taxon>
        <taxon>Gammaproteobacteria</taxon>
        <taxon>Oceanospirillales</taxon>
        <taxon>Halomonadaceae</taxon>
        <taxon>Halomonas</taxon>
    </lineage>
</organism>
<dbReference type="EMBL" id="BMXO01000013">
    <property type="protein sequence ID" value="GGW63916.1"/>
    <property type="molecule type" value="Genomic_DNA"/>
</dbReference>
<sequence>MDRISNAGPLPTASLRDTLAILCQVLAPNIAKGVIIRRPHVVGVAERLSLDARAVQRMQSLSEKYGRGPLMLKVPMKSMAVVLDPADANDVLEHTPTPFSPNEQAKHSALSHFEPGFSLISEGEAREQRRALNERVLQSDCPHHDASEAFVQVVQEEVTALLERVATRYDELDWPTFLLTWDRIVRRVVLGDAAADDRVLTEELTALRKAANWGFLRPKRQRLRKRFEQRLAYYLREAAPGSLMSALAQQCPGREQAPLQQVPQWLFAFEPAGMATFRALALLSAHSDFAAQALAKAQQGHPLDDFKATLLEALRLWPTTPLLLRQTTQPTQWQAGTMPANTSVLIHAPYFHRDERYLHAAHRFTPELWLTPEGHSHTQTPWPLVPFSGGPGVCPGRHVVLLVTSHCLAALLGQARIVLHPPEKLSAEAPMPGLLSPFHLRFRVHR</sequence>
<dbReference type="InterPro" id="IPR001128">
    <property type="entry name" value="Cyt_P450"/>
</dbReference>
<dbReference type="PANTHER" id="PTHR24305">
    <property type="entry name" value="CYTOCHROME P450"/>
    <property type="match status" value="1"/>
</dbReference>
<dbReference type="SUPFAM" id="SSF48264">
    <property type="entry name" value="Cytochrome P450"/>
    <property type="match status" value="1"/>
</dbReference>
<protein>
    <submittedName>
        <fullName evidence="2">Cytochrome P450</fullName>
    </submittedName>
</protein>
<evidence type="ECO:0000313" key="2">
    <source>
        <dbReference type="EMBL" id="GGW63916.1"/>
    </source>
</evidence>
<proteinExistence type="inferred from homology"/>
<dbReference type="RefSeq" id="WP_193461808.1">
    <property type="nucleotide sequence ID" value="NZ_BMXO01000013.1"/>
</dbReference>
<dbReference type="InterPro" id="IPR036396">
    <property type="entry name" value="Cyt_P450_sf"/>
</dbReference>
<comment type="similarity">
    <text evidence="1">Belongs to the cytochrome P450 family.</text>
</comment>
<reference evidence="3" key="1">
    <citation type="journal article" date="2019" name="Int. J. Syst. Evol. Microbiol.">
        <title>The Global Catalogue of Microorganisms (GCM) 10K type strain sequencing project: providing services to taxonomists for standard genome sequencing and annotation.</title>
        <authorList>
            <consortium name="The Broad Institute Genomics Platform"/>
            <consortium name="The Broad Institute Genome Sequencing Center for Infectious Disease"/>
            <person name="Wu L."/>
            <person name="Ma J."/>
        </authorList>
    </citation>
    <scope>NUCLEOTIDE SEQUENCE [LARGE SCALE GENOMIC DNA]</scope>
    <source>
        <strain evidence="3">KCTC 22157</strain>
    </source>
</reference>
<dbReference type="Proteomes" id="UP000647585">
    <property type="component" value="Unassembled WGS sequence"/>
</dbReference>
<dbReference type="Pfam" id="PF00067">
    <property type="entry name" value="p450"/>
    <property type="match status" value="2"/>
</dbReference>
<dbReference type="InterPro" id="IPR050121">
    <property type="entry name" value="Cytochrome_P450_monoxygenase"/>
</dbReference>
<accession>A0ABQ2WMB3</accession>
<comment type="caution">
    <text evidence="2">The sequence shown here is derived from an EMBL/GenBank/DDBJ whole genome shotgun (WGS) entry which is preliminary data.</text>
</comment>
<evidence type="ECO:0000313" key="3">
    <source>
        <dbReference type="Proteomes" id="UP000647585"/>
    </source>
</evidence>
<keyword evidence="3" id="KW-1185">Reference proteome</keyword>
<gene>
    <name evidence="2" type="ORF">GCM10007158_25850</name>
</gene>